<dbReference type="InterPro" id="IPR044861">
    <property type="entry name" value="IPNS-like_FE2OG_OXY"/>
</dbReference>
<evidence type="ECO:0000256" key="2">
    <source>
        <dbReference type="ARBA" id="ARBA00023004"/>
    </source>
</evidence>
<organism evidence="8 9">
    <name type="scientific">Centaurea solstitialis</name>
    <name type="common">yellow star-thistle</name>
    <dbReference type="NCBI Taxonomy" id="347529"/>
    <lineage>
        <taxon>Eukaryota</taxon>
        <taxon>Viridiplantae</taxon>
        <taxon>Streptophyta</taxon>
        <taxon>Embryophyta</taxon>
        <taxon>Tracheophyta</taxon>
        <taxon>Spermatophyta</taxon>
        <taxon>Magnoliopsida</taxon>
        <taxon>eudicotyledons</taxon>
        <taxon>Gunneridae</taxon>
        <taxon>Pentapetalae</taxon>
        <taxon>asterids</taxon>
        <taxon>campanulids</taxon>
        <taxon>Asterales</taxon>
        <taxon>Asteraceae</taxon>
        <taxon>Carduoideae</taxon>
        <taxon>Cardueae</taxon>
        <taxon>Centaureinae</taxon>
        <taxon>Centaurea</taxon>
    </lineage>
</organism>
<dbReference type="InterPro" id="IPR005123">
    <property type="entry name" value="Oxoglu/Fe-dep_dioxygenase_dom"/>
</dbReference>
<keyword evidence="9" id="KW-1185">Reference proteome</keyword>
<reference evidence="8" key="1">
    <citation type="submission" date="2023-03" db="EMBL/GenBank/DDBJ databases">
        <title>Chromosome-scale reference genome and RAD-based genetic map of yellow starthistle (Centaurea solstitialis) reveal putative structural variation and QTLs associated with invader traits.</title>
        <authorList>
            <person name="Reatini B."/>
            <person name="Cang F.A."/>
            <person name="Jiang Q."/>
            <person name="Mckibben M.T.W."/>
            <person name="Barker M.S."/>
            <person name="Rieseberg L.H."/>
            <person name="Dlugosch K.M."/>
        </authorList>
    </citation>
    <scope>NUCLEOTIDE SEQUENCE</scope>
    <source>
        <strain evidence="8">CAN-66</strain>
        <tissue evidence="8">Leaf</tissue>
    </source>
</reference>
<dbReference type="PROSITE" id="PS51471">
    <property type="entry name" value="FE2OG_OXY"/>
    <property type="match status" value="1"/>
</dbReference>
<dbReference type="SUPFAM" id="SSF51197">
    <property type="entry name" value="Clavaminate synthase-like"/>
    <property type="match status" value="1"/>
</dbReference>
<dbReference type="InterPro" id="IPR050231">
    <property type="entry name" value="Iron_ascorbate_oxido_reductase"/>
</dbReference>
<comment type="similarity">
    <text evidence="6">Belongs to the iron/ascorbate-dependent oxidoreductase family.</text>
</comment>
<protein>
    <recommendedName>
        <fullName evidence="4">2-oxoglutarate-dependent dioxygenase DAO</fullName>
    </recommendedName>
    <alternativeName>
        <fullName evidence="5">Protein DIOXYGENASE FOR AUXIN OXIDATION</fullName>
    </alternativeName>
</protein>
<comment type="function">
    <text evidence="3">2-oxoglutarate-dependent dioxygenase essential for auxin catabolism and maintenance of auxin homeostasis in reproductive organs. Catalyzes the irreversible oxidation of indole-3-acetic acid (IAA) to the biologically inactive 2-oxoindole-3-acetic acid (OxIAA).</text>
</comment>
<dbReference type="GO" id="GO:0046872">
    <property type="term" value="F:metal ion binding"/>
    <property type="evidence" value="ECO:0007669"/>
    <property type="project" value="UniProtKB-KW"/>
</dbReference>
<dbReference type="InterPro" id="IPR027443">
    <property type="entry name" value="IPNS-like_sf"/>
</dbReference>
<sequence>MATLQKKCTIPVIDLLDFPNQLPMLIEASEEWGCFRLVNFHQVLPLTLMAEMKDVIRSLFDLPTYIKTRNVDVIVRTGYMAPSEINPRYESFGLYDMACRSDVEAFCSQLEASNQQREIVKKYAGAAHELLVRMAEKLAQGLGIRSDTVGFDNWPCQFRINKYHFTPGSVGLGGVQLHTDTGFLTILQDDEIVGGLQVIDKAGDTIPVEPWPGTLVVNLGDMARIWSNGRFLNVKHKVECVDETIRLSTASFLLGPRGIVKPLPELVDADHPAAYLPTTLEDSRTLRNSTGWQAGEALKLLEIRRDETDEPSSSHD</sequence>
<evidence type="ECO:0000313" key="8">
    <source>
        <dbReference type="EMBL" id="KAJ9541733.1"/>
    </source>
</evidence>
<dbReference type="GO" id="GO:0016705">
    <property type="term" value="F:oxidoreductase activity, acting on paired donors, with incorporation or reduction of molecular oxygen"/>
    <property type="evidence" value="ECO:0007669"/>
    <property type="project" value="UniProtKB-ARBA"/>
</dbReference>
<dbReference type="FunFam" id="2.60.120.330:FF:000017">
    <property type="entry name" value="2-oxoglutarate-dependent dioxygenase DAO"/>
    <property type="match status" value="1"/>
</dbReference>
<dbReference type="Proteomes" id="UP001172457">
    <property type="component" value="Chromosome 7"/>
</dbReference>
<evidence type="ECO:0000256" key="6">
    <source>
        <dbReference type="RuleBase" id="RU003682"/>
    </source>
</evidence>
<dbReference type="InterPro" id="IPR026992">
    <property type="entry name" value="DIOX_N"/>
</dbReference>
<proteinExistence type="inferred from homology"/>
<evidence type="ECO:0000256" key="5">
    <source>
        <dbReference type="ARBA" id="ARBA00076740"/>
    </source>
</evidence>
<feature type="domain" description="Fe2OG dioxygenase" evidence="7">
    <location>
        <begin position="152"/>
        <end position="256"/>
    </location>
</feature>
<evidence type="ECO:0000256" key="4">
    <source>
        <dbReference type="ARBA" id="ARBA00074102"/>
    </source>
</evidence>
<keyword evidence="1 6" id="KW-0479">Metal-binding</keyword>
<dbReference type="EMBL" id="JARYMX010000007">
    <property type="protein sequence ID" value="KAJ9541733.1"/>
    <property type="molecule type" value="Genomic_DNA"/>
</dbReference>
<keyword evidence="6" id="KW-0560">Oxidoreductase</keyword>
<dbReference type="Pfam" id="PF14226">
    <property type="entry name" value="DIOX_N"/>
    <property type="match status" value="1"/>
</dbReference>
<evidence type="ECO:0000259" key="7">
    <source>
        <dbReference type="PROSITE" id="PS51471"/>
    </source>
</evidence>
<evidence type="ECO:0000313" key="9">
    <source>
        <dbReference type="Proteomes" id="UP001172457"/>
    </source>
</evidence>
<dbReference type="Pfam" id="PF03171">
    <property type="entry name" value="2OG-FeII_Oxy"/>
    <property type="match status" value="1"/>
</dbReference>
<evidence type="ECO:0000256" key="1">
    <source>
        <dbReference type="ARBA" id="ARBA00022723"/>
    </source>
</evidence>
<evidence type="ECO:0000256" key="3">
    <source>
        <dbReference type="ARBA" id="ARBA00054658"/>
    </source>
</evidence>
<dbReference type="Gene3D" id="2.60.120.330">
    <property type="entry name" value="B-lactam Antibiotic, Isopenicillin N Synthase, Chain"/>
    <property type="match status" value="1"/>
</dbReference>
<name>A0AA38T072_9ASTR</name>
<dbReference type="PANTHER" id="PTHR47990">
    <property type="entry name" value="2-OXOGLUTARATE (2OG) AND FE(II)-DEPENDENT OXYGENASE SUPERFAMILY PROTEIN-RELATED"/>
    <property type="match status" value="1"/>
</dbReference>
<accession>A0AA38T072</accession>
<dbReference type="AlphaFoldDB" id="A0AA38T072"/>
<comment type="caution">
    <text evidence="8">The sequence shown here is derived from an EMBL/GenBank/DDBJ whole genome shotgun (WGS) entry which is preliminary data.</text>
</comment>
<gene>
    <name evidence="8" type="ORF">OSB04_028239</name>
</gene>
<keyword evidence="2 6" id="KW-0408">Iron</keyword>